<dbReference type="OrthoDB" id="5843397at2759"/>
<keyword evidence="4" id="KW-0472">Membrane</keyword>
<name>Q4RRS2_TETNG</name>
<dbReference type="InterPro" id="IPR003598">
    <property type="entry name" value="Ig_sub2"/>
</dbReference>
<evidence type="ECO:0000256" key="4">
    <source>
        <dbReference type="ARBA" id="ARBA00023136"/>
    </source>
</evidence>
<sequence length="200" mass="22343">EGQNLATDNVTVIEGESATISCRVKNNDDSVIQLLNPNRQTIYFRDLRPLKDSRFQLVNFSENELRVSLSNVSLSDEGRYVCQLYSDPPQEAYAEITVLVPPGSPIIESRDDMVNEGNETELTCTAIGSKPAASIRWMKGEEELTGEATVEETYDRMFTVTSRVRFSVTKDDDGVPVDCIIDHPAAKDLLAQRHLEVLCE</sequence>
<dbReference type="GO" id="GO:0051606">
    <property type="term" value="P:detection of stimulus"/>
    <property type="evidence" value="ECO:0007669"/>
    <property type="project" value="TreeGrafter"/>
</dbReference>
<dbReference type="Pfam" id="PF08205">
    <property type="entry name" value="C2-set_2"/>
    <property type="match status" value="1"/>
</dbReference>
<dbReference type="GO" id="GO:0007156">
    <property type="term" value="P:homophilic cell adhesion via plasma membrane adhesion molecules"/>
    <property type="evidence" value="ECO:0007669"/>
    <property type="project" value="TreeGrafter"/>
</dbReference>
<feature type="domain" description="Ig-like" evidence="7">
    <location>
        <begin position="101"/>
        <end position="196"/>
    </location>
</feature>
<dbReference type="InterPro" id="IPR013783">
    <property type="entry name" value="Ig-like_fold"/>
</dbReference>
<keyword evidence="5" id="KW-1015">Disulfide bond</keyword>
<dbReference type="Gene3D" id="2.60.40.10">
    <property type="entry name" value="Immunoglobulins"/>
    <property type="match status" value="2"/>
</dbReference>
<evidence type="ECO:0000256" key="3">
    <source>
        <dbReference type="ARBA" id="ARBA00022737"/>
    </source>
</evidence>
<dbReference type="CDD" id="cd05881">
    <property type="entry name" value="IgV_1_Necl-2"/>
    <property type="match status" value="1"/>
</dbReference>
<dbReference type="GO" id="GO:0005886">
    <property type="term" value="C:plasma membrane"/>
    <property type="evidence" value="ECO:0007669"/>
    <property type="project" value="TreeGrafter"/>
</dbReference>
<dbReference type="GO" id="GO:0043005">
    <property type="term" value="C:neuron projection"/>
    <property type="evidence" value="ECO:0007669"/>
    <property type="project" value="TreeGrafter"/>
</dbReference>
<keyword evidence="6" id="KW-0393">Immunoglobulin domain</keyword>
<evidence type="ECO:0000259" key="7">
    <source>
        <dbReference type="PROSITE" id="PS50835"/>
    </source>
</evidence>
<reference evidence="8" key="2">
    <citation type="submission" date="2004-02" db="EMBL/GenBank/DDBJ databases">
        <authorList>
            <consortium name="Genoscope"/>
            <consortium name="Whitehead Institute Centre for Genome Research"/>
        </authorList>
    </citation>
    <scope>NUCLEOTIDE SEQUENCE</scope>
</reference>
<dbReference type="GO" id="GO:0008037">
    <property type="term" value="P:cell recognition"/>
    <property type="evidence" value="ECO:0007669"/>
    <property type="project" value="TreeGrafter"/>
</dbReference>
<feature type="domain" description="Ig-like" evidence="7">
    <location>
        <begin position="1"/>
        <end position="97"/>
    </location>
</feature>
<dbReference type="GO" id="GO:0045202">
    <property type="term" value="C:synapse"/>
    <property type="evidence" value="ECO:0007669"/>
    <property type="project" value="TreeGrafter"/>
</dbReference>
<evidence type="ECO:0000256" key="1">
    <source>
        <dbReference type="ARBA" id="ARBA00004167"/>
    </source>
</evidence>
<dbReference type="SMART" id="SM00408">
    <property type="entry name" value="IGc2"/>
    <property type="match status" value="2"/>
</dbReference>
<gene>
    <name evidence="8" type="ORF">GSTENG00030034001</name>
</gene>
<dbReference type="GO" id="GO:0005102">
    <property type="term" value="F:signaling receptor binding"/>
    <property type="evidence" value="ECO:0007669"/>
    <property type="project" value="TreeGrafter"/>
</dbReference>
<dbReference type="EMBL" id="CAAE01015002">
    <property type="protein sequence ID" value="CAG08910.1"/>
    <property type="molecule type" value="Genomic_DNA"/>
</dbReference>
<dbReference type="SUPFAM" id="SSF48726">
    <property type="entry name" value="Immunoglobulin"/>
    <property type="match status" value="2"/>
</dbReference>
<evidence type="ECO:0000256" key="2">
    <source>
        <dbReference type="ARBA" id="ARBA00022729"/>
    </source>
</evidence>
<evidence type="ECO:0000313" key="8">
    <source>
        <dbReference type="EMBL" id="CAG08910.1"/>
    </source>
</evidence>
<dbReference type="FunFam" id="2.60.40.10:FF:000013">
    <property type="entry name" value="cell adhesion molecule 1 isoform X1"/>
    <property type="match status" value="1"/>
</dbReference>
<dbReference type="GO" id="GO:0042271">
    <property type="term" value="P:susceptibility to natural killer cell mediated cytotoxicity"/>
    <property type="evidence" value="ECO:0007669"/>
    <property type="project" value="TreeGrafter"/>
</dbReference>
<protein>
    <submittedName>
        <fullName evidence="8">(spotted green pufferfish) hypothetical protein</fullName>
    </submittedName>
</protein>
<evidence type="ECO:0000256" key="6">
    <source>
        <dbReference type="ARBA" id="ARBA00023319"/>
    </source>
</evidence>
<comment type="subcellular location">
    <subcellularLocation>
        <location evidence="1">Membrane</location>
        <topology evidence="1">Single-pass membrane protein</topology>
    </subcellularLocation>
</comment>
<reference evidence="8" key="1">
    <citation type="journal article" date="2004" name="Nature">
        <title>Genome duplication in the teleost fish Tetraodon nigroviridis reveals the early vertebrate proto-karyotype.</title>
        <authorList>
            <person name="Jaillon O."/>
            <person name="Aury J.-M."/>
            <person name="Brunet F."/>
            <person name="Petit J.-L."/>
            <person name="Stange-Thomann N."/>
            <person name="Mauceli E."/>
            <person name="Bouneau L."/>
            <person name="Fischer C."/>
            <person name="Ozouf-Costaz C."/>
            <person name="Bernot A."/>
            <person name="Nicaud S."/>
            <person name="Jaffe D."/>
            <person name="Fisher S."/>
            <person name="Lutfalla G."/>
            <person name="Dossat C."/>
            <person name="Segurens B."/>
            <person name="Dasilva C."/>
            <person name="Salanoubat M."/>
            <person name="Levy M."/>
            <person name="Boudet N."/>
            <person name="Castellano S."/>
            <person name="Anthouard V."/>
            <person name="Jubin C."/>
            <person name="Castelli V."/>
            <person name="Katinka M."/>
            <person name="Vacherie B."/>
            <person name="Biemont C."/>
            <person name="Skalli Z."/>
            <person name="Cattolico L."/>
            <person name="Poulain J."/>
            <person name="De Berardinis V."/>
            <person name="Cruaud C."/>
            <person name="Duprat S."/>
            <person name="Brottier P."/>
            <person name="Coutanceau J.-P."/>
            <person name="Gouzy J."/>
            <person name="Parra G."/>
            <person name="Lardier G."/>
            <person name="Chapple C."/>
            <person name="McKernan K.J."/>
            <person name="McEwan P."/>
            <person name="Bosak S."/>
            <person name="Kellis M."/>
            <person name="Volff J.-N."/>
            <person name="Guigo R."/>
            <person name="Zody M.C."/>
            <person name="Mesirov J."/>
            <person name="Lindblad-Toh K."/>
            <person name="Birren B."/>
            <person name="Nusbaum C."/>
            <person name="Kahn D."/>
            <person name="Robinson-Rechavi M."/>
            <person name="Laudet V."/>
            <person name="Schachter V."/>
            <person name="Quetier F."/>
            <person name="Saurin W."/>
            <person name="Scarpelli C."/>
            <person name="Wincker P."/>
            <person name="Lander E.S."/>
            <person name="Weissenbach J."/>
            <person name="Roest Crollius H."/>
        </authorList>
    </citation>
    <scope>NUCLEOTIDE SEQUENCE [LARGE SCALE GENOMIC DNA]</scope>
</reference>
<dbReference type="Pfam" id="PF13927">
    <property type="entry name" value="Ig_3"/>
    <property type="match status" value="1"/>
</dbReference>
<dbReference type="InterPro" id="IPR013162">
    <property type="entry name" value="CD80_C2-set"/>
</dbReference>
<dbReference type="FunFam" id="2.60.40.10:FF:000184">
    <property type="entry name" value="cell adhesion molecule 1 isoform X2"/>
    <property type="match status" value="1"/>
</dbReference>
<dbReference type="InterPro" id="IPR003599">
    <property type="entry name" value="Ig_sub"/>
</dbReference>
<accession>Q4RRS2</accession>
<proteinExistence type="predicted"/>
<dbReference type="InterPro" id="IPR036179">
    <property type="entry name" value="Ig-like_dom_sf"/>
</dbReference>
<dbReference type="AlphaFoldDB" id="Q4RRS2"/>
<organism evidence="8">
    <name type="scientific">Tetraodon nigroviridis</name>
    <name type="common">Spotted green pufferfish</name>
    <name type="synonym">Chelonodon nigroviridis</name>
    <dbReference type="NCBI Taxonomy" id="99883"/>
    <lineage>
        <taxon>Eukaryota</taxon>
        <taxon>Metazoa</taxon>
        <taxon>Chordata</taxon>
        <taxon>Craniata</taxon>
        <taxon>Vertebrata</taxon>
        <taxon>Euteleostomi</taxon>
        <taxon>Actinopterygii</taxon>
        <taxon>Neopterygii</taxon>
        <taxon>Teleostei</taxon>
        <taxon>Neoteleostei</taxon>
        <taxon>Acanthomorphata</taxon>
        <taxon>Eupercaria</taxon>
        <taxon>Tetraodontiformes</taxon>
        <taxon>Tetradontoidea</taxon>
        <taxon>Tetraodontidae</taxon>
        <taxon>Tetraodon</taxon>
    </lineage>
</organism>
<dbReference type="PANTHER" id="PTHR45889:SF2">
    <property type="entry name" value="CELL ADHESION MOLECULE 1"/>
    <property type="match status" value="1"/>
</dbReference>
<feature type="non-terminal residue" evidence="8">
    <location>
        <position position="200"/>
    </location>
</feature>
<keyword evidence="3" id="KW-0677">Repeat</keyword>
<evidence type="ECO:0000256" key="5">
    <source>
        <dbReference type="ARBA" id="ARBA00023157"/>
    </source>
</evidence>
<dbReference type="InterPro" id="IPR007110">
    <property type="entry name" value="Ig-like_dom"/>
</dbReference>
<dbReference type="PROSITE" id="PS50835">
    <property type="entry name" value="IG_LIKE"/>
    <property type="match status" value="2"/>
</dbReference>
<dbReference type="PANTHER" id="PTHR45889">
    <property type="entry name" value="IG-LIKE DOMAIN-CONTAINING PROTEIN"/>
    <property type="match status" value="1"/>
</dbReference>
<comment type="caution">
    <text evidence="8">The sequence shown here is derived from an EMBL/GenBank/DDBJ whole genome shotgun (WGS) entry which is preliminary data.</text>
</comment>
<dbReference type="SMART" id="SM00409">
    <property type="entry name" value="IG"/>
    <property type="match status" value="1"/>
</dbReference>
<keyword evidence="2" id="KW-0732">Signal</keyword>
<dbReference type="KEGG" id="tng:GSTEN00030034G001"/>